<dbReference type="Pfam" id="PF22458">
    <property type="entry name" value="RsmF-B_ferredox"/>
    <property type="match status" value="1"/>
</dbReference>
<dbReference type="CDD" id="cd02440">
    <property type="entry name" value="AdoMet_MTases"/>
    <property type="match status" value="1"/>
</dbReference>
<evidence type="ECO:0000313" key="8">
    <source>
        <dbReference type="EMBL" id="OIQ86559.1"/>
    </source>
</evidence>
<accession>A0A1J5R3C6</accession>
<dbReference type="InterPro" id="IPR049560">
    <property type="entry name" value="MeTrfase_RsmB-F_NOP2_cat"/>
</dbReference>
<evidence type="ECO:0000256" key="4">
    <source>
        <dbReference type="ARBA" id="ARBA00022691"/>
    </source>
</evidence>
<feature type="compositionally biased region" description="Basic residues" evidence="6">
    <location>
        <begin position="476"/>
        <end position="487"/>
    </location>
</feature>
<keyword evidence="2 8" id="KW-0489">Methyltransferase</keyword>
<dbReference type="EMBL" id="MLJW01000472">
    <property type="protein sequence ID" value="OIQ86559.1"/>
    <property type="molecule type" value="Genomic_DNA"/>
</dbReference>
<feature type="compositionally biased region" description="Basic and acidic residues" evidence="6">
    <location>
        <begin position="463"/>
        <end position="475"/>
    </location>
</feature>
<dbReference type="AlphaFoldDB" id="A0A1J5R3C6"/>
<keyword evidence="3 8" id="KW-0808">Transferase</keyword>
<dbReference type="InterPro" id="IPR023267">
    <property type="entry name" value="RCMT"/>
</dbReference>
<dbReference type="GO" id="GO:0008173">
    <property type="term" value="F:RNA methyltransferase activity"/>
    <property type="evidence" value="ECO:0007669"/>
    <property type="project" value="InterPro"/>
</dbReference>
<evidence type="ECO:0000256" key="2">
    <source>
        <dbReference type="ARBA" id="ARBA00022603"/>
    </source>
</evidence>
<organism evidence="8">
    <name type="scientific">mine drainage metagenome</name>
    <dbReference type="NCBI Taxonomy" id="410659"/>
    <lineage>
        <taxon>unclassified sequences</taxon>
        <taxon>metagenomes</taxon>
        <taxon>ecological metagenomes</taxon>
    </lineage>
</organism>
<dbReference type="InterPro" id="IPR018314">
    <property type="entry name" value="RsmB/NOL1/NOP2-like_CS"/>
</dbReference>
<dbReference type="EC" id="2.1.1.176" evidence="8"/>
<keyword evidence="4" id="KW-0949">S-adenosyl-L-methionine</keyword>
<dbReference type="PANTHER" id="PTHR22807">
    <property type="entry name" value="NOP2 YEAST -RELATED NOL1/NOP2/FMU SUN DOMAIN-CONTAINING"/>
    <property type="match status" value="1"/>
</dbReference>
<comment type="similarity">
    <text evidence="1">Belongs to the class I-like SAM-binding methyltransferase superfamily. RsmB/NOP family.</text>
</comment>
<dbReference type="InterPro" id="IPR001678">
    <property type="entry name" value="MeTrfase_RsmB-F_NOP2_dom"/>
</dbReference>
<feature type="region of interest" description="Disordered" evidence="6">
    <location>
        <begin position="456"/>
        <end position="487"/>
    </location>
</feature>
<evidence type="ECO:0000256" key="5">
    <source>
        <dbReference type="ARBA" id="ARBA00022884"/>
    </source>
</evidence>
<evidence type="ECO:0000259" key="7">
    <source>
        <dbReference type="PROSITE" id="PS51686"/>
    </source>
</evidence>
<feature type="domain" description="SAM-dependent MTase RsmB/NOP-type" evidence="7">
    <location>
        <begin position="143"/>
        <end position="424"/>
    </location>
</feature>
<evidence type="ECO:0000256" key="6">
    <source>
        <dbReference type="SAM" id="MobiDB-lite"/>
    </source>
</evidence>
<keyword evidence="5" id="KW-0694">RNA-binding</keyword>
<dbReference type="PROSITE" id="PS51686">
    <property type="entry name" value="SAM_MT_RSMB_NOP"/>
    <property type="match status" value="1"/>
</dbReference>
<dbReference type="Gene3D" id="3.40.50.150">
    <property type="entry name" value="Vaccinia Virus protein VP39"/>
    <property type="match status" value="1"/>
</dbReference>
<dbReference type="InterPro" id="IPR054728">
    <property type="entry name" value="RsmB-like_ferredoxin"/>
</dbReference>
<dbReference type="GO" id="GO:0003723">
    <property type="term" value="F:RNA binding"/>
    <property type="evidence" value="ECO:0007669"/>
    <property type="project" value="UniProtKB-KW"/>
</dbReference>
<reference evidence="8" key="1">
    <citation type="submission" date="2016-10" db="EMBL/GenBank/DDBJ databases">
        <title>Sequence of Gallionella enrichment culture.</title>
        <authorList>
            <person name="Poehlein A."/>
            <person name="Muehling M."/>
            <person name="Daniel R."/>
        </authorList>
    </citation>
    <scope>NUCLEOTIDE SEQUENCE</scope>
</reference>
<evidence type="ECO:0000256" key="1">
    <source>
        <dbReference type="ARBA" id="ARBA00007494"/>
    </source>
</evidence>
<dbReference type="Gene3D" id="3.30.70.1170">
    <property type="entry name" value="Sun protein, domain 3"/>
    <property type="match status" value="1"/>
</dbReference>
<proteinExistence type="inferred from homology"/>
<dbReference type="GO" id="GO:0001510">
    <property type="term" value="P:RNA methylation"/>
    <property type="evidence" value="ECO:0007669"/>
    <property type="project" value="InterPro"/>
</dbReference>
<dbReference type="Pfam" id="PF01189">
    <property type="entry name" value="Methyltr_RsmB-F"/>
    <property type="match status" value="1"/>
</dbReference>
<name>A0A1J5R3C6_9ZZZZ</name>
<gene>
    <name evidence="8" type="primary">rsmB_14</name>
    <name evidence="8" type="ORF">GALL_315880</name>
</gene>
<comment type="caution">
    <text evidence="8">The sequence shown here is derived from an EMBL/GenBank/DDBJ whole genome shotgun (WGS) entry which is preliminary data.</text>
</comment>
<dbReference type="PROSITE" id="PS01153">
    <property type="entry name" value="NOL1_NOP2_SUN"/>
    <property type="match status" value="1"/>
</dbReference>
<dbReference type="SUPFAM" id="SSF53335">
    <property type="entry name" value="S-adenosyl-L-methionine-dependent methyltransferases"/>
    <property type="match status" value="1"/>
</dbReference>
<dbReference type="PRINTS" id="PR02008">
    <property type="entry name" value="RCMTFAMILY"/>
</dbReference>
<dbReference type="InterPro" id="IPR029063">
    <property type="entry name" value="SAM-dependent_MTases_sf"/>
</dbReference>
<sequence>MTPNLIRQAAVVLSNLLEFNSPADAKLSEFFRNNRDMGTKDRAFVAESVYGVLRRLRFLSTVTANEEGDPDDARKLILAWLLRVQGKSIRELESVLNEQQKEWAHVIKAKSTDNLPLAVQADVRDWLWDKLVAQYGEAEALTIARSMHEQASLDLRVNTIKGNRDDVMAKFIAENTSGETNISKTPYSPLGLRMASRLNISKHVLFTEGKIEVQDEGSQLLSYLVAPKRGMMVADLCAGAGGKTLAMGALMRNTGRLYAFDVSEKRLHSLGQRLKRSGLSNLNAQSISSENDPKLKRLNGKFDRVLVDAPCSGLGTLRRNPDLKWRQTPQDVAELNVKQANILARAARLTKEGGRLIYATCSLLRDENESIAESFLAAHPDFKLLNAAEILRQQQIDLDTGDYLKLLPHLHQTDGFFAAVFEKQSASKPTAEVEPAEVIAAEVEKVTETEVAVAPKAKKAATTKKEAKPKAEKVAKPKVAKPKAVKA</sequence>
<protein>
    <submittedName>
        <fullName evidence="8">Ribosomal RNA small subunit methyltransferase B</fullName>
        <ecNumber evidence="8">2.1.1.176</ecNumber>
    </submittedName>
</protein>
<evidence type="ECO:0000256" key="3">
    <source>
        <dbReference type="ARBA" id="ARBA00022679"/>
    </source>
</evidence>
<dbReference type="PANTHER" id="PTHR22807:SF53">
    <property type="entry name" value="RIBOSOMAL RNA SMALL SUBUNIT METHYLTRANSFERASE B-RELATED"/>
    <property type="match status" value="1"/>
</dbReference>